<evidence type="ECO:0000313" key="1">
    <source>
        <dbReference type="EMBL" id="KUF10454.1"/>
    </source>
</evidence>
<proteinExistence type="predicted"/>
<dbReference type="Proteomes" id="UP000054396">
    <property type="component" value="Unassembled WGS sequence"/>
</dbReference>
<name>A0A0W7WIW4_9RHOB</name>
<dbReference type="RefSeq" id="WP_058862294.1">
    <property type="nucleotide sequence ID" value="NZ_LPXO01000006.1"/>
</dbReference>
<keyword evidence="2" id="KW-1185">Reference proteome</keyword>
<dbReference type="OrthoDB" id="7867959at2"/>
<evidence type="ECO:0000313" key="2">
    <source>
        <dbReference type="Proteomes" id="UP000054396"/>
    </source>
</evidence>
<sequence>MTSDRAGLRAELFRMLDDETGIRSTRSSWGRIAALGDRDDLALVFSVSEDKVSVYMKARTEAASHWVTCHADALTAALGTVMGQGSGQAAKGYLFRKDNRNACLALRRTWPEAIRFFQVQFARFDQAIRQLEDVT</sequence>
<organism evidence="1 2">
    <name type="scientific">Pseudoponticoccus marisrubri</name>
    <dbReference type="NCBI Taxonomy" id="1685382"/>
    <lineage>
        <taxon>Bacteria</taxon>
        <taxon>Pseudomonadati</taxon>
        <taxon>Pseudomonadota</taxon>
        <taxon>Alphaproteobacteria</taxon>
        <taxon>Rhodobacterales</taxon>
        <taxon>Roseobacteraceae</taxon>
        <taxon>Pseudoponticoccus</taxon>
    </lineage>
</organism>
<gene>
    <name evidence="1" type="ORF">AVJ23_11225</name>
</gene>
<dbReference type="STRING" id="1685382.AVJ23_11225"/>
<comment type="caution">
    <text evidence="1">The sequence shown here is derived from an EMBL/GenBank/DDBJ whole genome shotgun (WGS) entry which is preliminary data.</text>
</comment>
<reference evidence="1 2" key="1">
    <citation type="submission" date="2015-12" db="EMBL/GenBank/DDBJ databases">
        <authorList>
            <person name="Shamseldin A."/>
            <person name="Moawad H."/>
            <person name="Abd El-Rahim W.M."/>
            <person name="Sadowsky M.J."/>
        </authorList>
    </citation>
    <scope>NUCLEOTIDE SEQUENCE [LARGE SCALE GENOMIC DNA]</scope>
    <source>
        <strain evidence="1 2">SJ5A-1</strain>
    </source>
</reference>
<protein>
    <submittedName>
        <fullName evidence="1">Uncharacterized protein</fullName>
    </submittedName>
</protein>
<dbReference type="AlphaFoldDB" id="A0A0W7WIW4"/>
<dbReference type="EMBL" id="LPXO01000006">
    <property type="protein sequence ID" value="KUF10454.1"/>
    <property type="molecule type" value="Genomic_DNA"/>
</dbReference>
<accession>A0A0W7WIW4</accession>